<gene>
    <name evidence="4" type="ORF">GWP43_10095</name>
</gene>
<evidence type="ECO:0000313" key="5">
    <source>
        <dbReference type="Proteomes" id="UP000464374"/>
    </source>
</evidence>
<dbReference type="InterPro" id="IPR012312">
    <property type="entry name" value="Hemerythrin-like"/>
</dbReference>
<dbReference type="PANTHER" id="PTHR39966:SF3">
    <property type="entry name" value="DUF438 DOMAIN-CONTAINING PROTEIN"/>
    <property type="match status" value="1"/>
</dbReference>
<dbReference type="KEGG" id="trz:GWP43_10095"/>
<dbReference type="Pfam" id="PF08984">
    <property type="entry name" value="DUF1858"/>
    <property type="match status" value="1"/>
</dbReference>
<evidence type="ECO:0000256" key="1">
    <source>
        <dbReference type="SAM" id="MobiDB-lite"/>
    </source>
</evidence>
<evidence type="ECO:0000259" key="2">
    <source>
        <dbReference type="Pfam" id="PF01814"/>
    </source>
</evidence>
<dbReference type="InterPro" id="IPR035965">
    <property type="entry name" value="PAS-like_dom_sf"/>
</dbReference>
<feature type="compositionally biased region" description="Polar residues" evidence="1">
    <location>
        <begin position="244"/>
        <end position="253"/>
    </location>
</feature>
<dbReference type="Pfam" id="PF13596">
    <property type="entry name" value="PAS_10"/>
    <property type="match status" value="1"/>
</dbReference>
<proteinExistence type="predicted"/>
<dbReference type="Gene3D" id="1.10.3910.10">
    <property type="entry name" value="SP0561-like"/>
    <property type="match status" value="1"/>
</dbReference>
<feature type="compositionally biased region" description="Low complexity" evidence="1">
    <location>
        <begin position="254"/>
        <end position="266"/>
    </location>
</feature>
<dbReference type="InterPro" id="IPR038062">
    <property type="entry name" value="ScdA-like_N_sf"/>
</dbReference>
<protein>
    <submittedName>
        <fullName evidence="4">DUF1858 domain-containing protein</fullName>
    </submittedName>
</protein>
<feature type="domain" description="DUF1858" evidence="3">
    <location>
        <begin position="477"/>
        <end position="536"/>
    </location>
</feature>
<feature type="region of interest" description="Disordered" evidence="1">
    <location>
        <begin position="244"/>
        <end position="266"/>
    </location>
</feature>
<dbReference type="Pfam" id="PF01814">
    <property type="entry name" value="Hemerythrin"/>
    <property type="match status" value="1"/>
</dbReference>
<dbReference type="Proteomes" id="UP000464374">
    <property type="component" value="Chromosome"/>
</dbReference>
<evidence type="ECO:0000313" key="4">
    <source>
        <dbReference type="EMBL" id="QHX43731.1"/>
    </source>
</evidence>
<feature type="compositionally biased region" description="Polar residues" evidence="1">
    <location>
        <begin position="434"/>
        <end position="446"/>
    </location>
</feature>
<evidence type="ECO:0000259" key="3">
    <source>
        <dbReference type="Pfam" id="PF08984"/>
    </source>
</evidence>
<organism evidence="4 5">
    <name type="scientific">Treponema vincentii</name>
    <dbReference type="NCBI Taxonomy" id="69710"/>
    <lineage>
        <taxon>Bacteria</taxon>
        <taxon>Pseudomonadati</taxon>
        <taxon>Spirochaetota</taxon>
        <taxon>Spirochaetia</taxon>
        <taxon>Spirochaetales</taxon>
        <taxon>Treponemataceae</taxon>
        <taxon>Treponema</taxon>
    </lineage>
</organism>
<dbReference type="Gene3D" id="3.30.450.20">
    <property type="entry name" value="PAS domain"/>
    <property type="match status" value="1"/>
</dbReference>
<sequence length="545" mass="62032">MEMKRHLDSVNEAKIKTVLQLKNDYNAGKISLTDAKRILKEKVGSLKPYEIALAEQELKEFDENECQKEDIQKMLELFEDIMDTSRPDLPDDHPIMCYYRENDALKKILLEIEDLVQYPLIKNQWLGIYDRLDQFRIHLSRKQNQLYSILEKKGFDRPTTTMWTLDNFIRDEIRDARKLLEDDADDQFIAVQSSIVADVRDLLQKEEAILYPTSLAMINEKEFEEMKSGDKEIGFAWINDTANGTPDKNASGHTAQNTQASSTAGQASSLTEDLAAVLRKHGLNVGSENSSAFDVATGKLTLEQINLIYRHLPVDLSYVDEDEMVCFYSDTEHRVFPRSKNVIGRNVKNCHPRASVHIVEEIIEKFRSGEQDSAEFWINKPGIFIYILYTAVRDEHGKFRGILEMMQDCTHIRSLTDSQTLLTWKKGGEISGQTVIQEDSTTSHNGDTADAKCAAGTSHTQSSESPQRDKKLSAADITADTLLKDIFEDYPALKDRMEEISPKFKMLKTPLARIMLPKATIKIASERTGVELNTLIAEIKKRLGK</sequence>
<dbReference type="PANTHER" id="PTHR39966">
    <property type="entry name" value="BLL2471 PROTEIN-RELATED"/>
    <property type="match status" value="1"/>
</dbReference>
<dbReference type="SUPFAM" id="SSF55785">
    <property type="entry name" value="PYP-like sensor domain (PAS domain)"/>
    <property type="match status" value="1"/>
</dbReference>
<feature type="region of interest" description="Disordered" evidence="1">
    <location>
        <begin position="434"/>
        <end position="472"/>
    </location>
</feature>
<accession>A0A6P1Y1W2</accession>
<reference evidence="4 5" key="1">
    <citation type="submission" date="2020-01" db="EMBL/GenBank/DDBJ databases">
        <title>Complete genome sequence of a human oral phylogroup 1 Treponema sp. strain ATCC 700766, originally isolated from periodontitis dental plaque.</title>
        <authorList>
            <person name="Chan Y."/>
            <person name="Huo Y.-B."/>
            <person name="Yu X.-L."/>
            <person name="Zeng H."/>
            <person name="Leung W.-K."/>
            <person name="Watt R.M."/>
        </authorList>
    </citation>
    <scope>NUCLEOTIDE SEQUENCE [LARGE SCALE GENOMIC DNA]</scope>
    <source>
        <strain evidence="4 5">OMZ 804</strain>
    </source>
</reference>
<dbReference type="SUPFAM" id="SSF140683">
    <property type="entry name" value="SP0561-like"/>
    <property type="match status" value="1"/>
</dbReference>
<dbReference type="Gene3D" id="1.20.120.520">
    <property type="entry name" value="nmb1532 protein domain like"/>
    <property type="match status" value="1"/>
</dbReference>
<name>A0A6P1Y1W2_9SPIR</name>
<dbReference type="RefSeq" id="WP_162664042.1">
    <property type="nucleotide sequence ID" value="NZ_CP048020.1"/>
</dbReference>
<dbReference type="InterPro" id="IPR015077">
    <property type="entry name" value="DUF1858"/>
</dbReference>
<dbReference type="GO" id="GO:0005886">
    <property type="term" value="C:plasma membrane"/>
    <property type="evidence" value="ECO:0007669"/>
    <property type="project" value="TreeGrafter"/>
</dbReference>
<feature type="domain" description="Hemerythrin-like" evidence="2">
    <location>
        <begin position="100"/>
        <end position="212"/>
    </location>
</feature>
<dbReference type="EMBL" id="CP048020">
    <property type="protein sequence ID" value="QHX43731.1"/>
    <property type="molecule type" value="Genomic_DNA"/>
</dbReference>
<dbReference type="AlphaFoldDB" id="A0A6P1Y1W2"/>